<dbReference type="GO" id="GO:0016861">
    <property type="term" value="F:intramolecular oxidoreductase activity, interconverting aldoses and ketoses"/>
    <property type="evidence" value="ECO:0007669"/>
    <property type="project" value="InterPro"/>
</dbReference>
<evidence type="ECO:0000313" key="3">
    <source>
        <dbReference type="EMBL" id="KRO36264.1"/>
    </source>
</evidence>
<name>A0A0R2PE69_9ACTN</name>
<proteinExistence type="predicted"/>
<accession>A0A0R2PE69</accession>
<evidence type="ECO:0000313" key="4">
    <source>
        <dbReference type="Proteomes" id="UP000053274"/>
    </source>
</evidence>
<sequence>MSTVALVALARPTFDLTCAQANFDSARSLLTELGATVVGPTDLVMTVEDVAAVTLPAADLHILFMASFSDASPAVELLGKVKGPVLGWSMREPGAVGERLKLNSMCGVNLAAHALMNVGQSIRHIHGNADEPQVRAAIKDALAGKLPEPSTPANITGELGSEADAQRAFDWMKGKKIGAVGDAPIGFTPCVYDADQIQSLFGLDIRQITIDDVFGKISEVKEEARELAYAGALAAQPSLSSVNVGEAKKVYGVEVALDDWREDELLDAIAIRCWPEFPTEMGACICSSLGRLADRGTVTTCERDVLGAVTMMMCEALGSDENYLVDIVDLDASQGLVRLWHCGSAATKLAADPKNATQSIHCNRKLGVAGNFPLKTGPVTLFRIDRDVDPSNRTGLRMVVSRGESIPAPNHFQGNTATVITQPDAAALVNGIVTGGYPHHLVISWIDVRPGIRQMAKMLGIPLTEW</sequence>
<reference evidence="3 4" key="1">
    <citation type="submission" date="2015-10" db="EMBL/GenBank/DDBJ databases">
        <title>Metagenome-Assembled Genomes uncover a global brackish microbiome.</title>
        <authorList>
            <person name="Hugerth L.W."/>
            <person name="Larsson J."/>
            <person name="Alneberg J."/>
            <person name="Lindh M.V."/>
            <person name="Legrand C."/>
            <person name="Pinhassi J."/>
            <person name="Andersson A.F."/>
        </authorList>
    </citation>
    <scope>NUCLEOTIDE SEQUENCE [LARGE SCALE GENOMIC DNA]</scope>
    <source>
        <strain evidence="3">BACL15 MAG-120619-bin91</strain>
    </source>
</reference>
<comment type="caution">
    <text evidence="3">The sequence shown here is derived from an EMBL/GenBank/DDBJ whole genome shotgun (WGS) entry which is preliminary data.</text>
</comment>
<keyword evidence="1" id="KW-0413">Isomerase</keyword>
<dbReference type="GO" id="GO:0005996">
    <property type="term" value="P:monosaccharide metabolic process"/>
    <property type="evidence" value="ECO:0007669"/>
    <property type="project" value="InterPro"/>
</dbReference>
<dbReference type="PANTHER" id="PTHR36120:SF1">
    <property type="entry name" value="L-FUCOSE ISOMERASE C-TERMINAL DOMAIN-CONTAINING PROTEIN"/>
    <property type="match status" value="1"/>
</dbReference>
<dbReference type="SUPFAM" id="SSF53743">
    <property type="entry name" value="FucI/AraA N-terminal and middle domains"/>
    <property type="match status" value="1"/>
</dbReference>
<evidence type="ECO:0008006" key="5">
    <source>
        <dbReference type="Google" id="ProtNLM"/>
    </source>
</evidence>
<organism evidence="3 4">
    <name type="scientific">Actinobacteria bacterium BACL15 MAG-120619-bin91</name>
    <dbReference type="NCBI Taxonomy" id="1655562"/>
    <lineage>
        <taxon>Bacteria</taxon>
        <taxon>Bacillati</taxon>
        <taxon>Actinomycetota</taxon>
        <taxon>Actinomycetes</taxon>
        <taxon>Actinomycetes incertae sedis</taxon>
        <taxon>ac1 cluster</taxon>
    </lineage>
</organism>
<dbReference type="PANTHER" id="PTHR36120">
    <property type="entry name" value="FUCOSE ISOMERASE"/>
    <property type="match status" value="1"/>
</dbReference>
<protein>
    <recommendedName>
        <fullName evidence="5">Fucose isomerase</fullName>
    </recommendedName>
</protein>
<dbReference type="Proteomes" id="UP000053274">
    <property type="component" value="Unassembled WGS sequence"/>
</dbReference>
<dbReference type="AlphaFoldDB" id="A0A0R2PE69"/>
<dbReference type="EMBL" id="LIAM01000018">
    <property type="protein sequence ID" value="KRO36264.1"/>
    <property type="molecule type" value="Genomic_DNA"/>
</dbReference>
<dbReference type="InterPro" id="IPR009015">
    <property type="entry name" value="Fucose_isomerase_N/cen_sf"/>
</dbReference>
<gene>
    <name evidence="3" type="ORF">ABR54_01780</name>
</gene>
<keyword evidence="2" id="KW-0119">Carbohydrate metabolism</keyword>
<evidence type="ECO:0000256" key="2">
    <source>
        <dbReference type="ARBA" id="ARBA00023277"/>
    </source>
</evidence>
<dbReference type="GO" id="GO:0005737">
    <property type="term" value="C:cytoplasm"/>
    <property type="evidence" value="ECO:0007669"/>
    <property type="project" value="InterPro"/>
</dbReference>
<evidence type="ECO:0000256" key="1">
    <source>
        <dbReference type="ARBA" id="ARBA00023235"/>
    </source>
</evidence>